<proteinExistence type="predicted"/>
<evidence type="ECO:0000313" key="1">
    <source>
        <dbReference type="EMBL" id="MCD9643280.1"/>
    </source>
</evidence>
<dbReference type="Proteomes" id="UP000823775">
    <property type="component" value="Unassembled WGS sequence"/>
</dbReference>
<evidence type="ECO:0000313" key="2">
    <source>
        <dbReference type="Proteomes" id="UP000823775"/>
    </source>
</evidence>
<organism evidence="1 2">
    <name type="scientific">Datura stramonium</name>
    <name type="common">Jimsonweed</name>
    <name type="synonym">Common thornapple</name>
    <dbReference type="NCBI Taxonomy" id="4076"/>
    <lineage>
        <taxon>Eukaryota</taxon>
        <taxon>Viridiplantae</taxon>
        <taxon>Streptophyta</taxon>
        <taxon>Embryophyta</taxon>
        <taxon>Tracheophyta</taxon>
        <taxon>Spermatophyta</taxon>
        <taxon>Magnoliopsida</taxon>
        <taxon>eudicotyledons</taxon>
        <taxon>Gunneridae</taxon>
        <taxon>Pentapetalae</taxon>
        <taxon>asterids</taxon>
        <taxon>lamiids</taxon>
        <taxon>Solanales</taxon>
        <taxon>Solanaceae</taxon>
        <taxon>Solanoideae</taxon>
        <taxon>Datureae</taxon>
        <taxon>Datura</taxon>
    </lineage>
</organism>
<comment type="caution">
    <text evidence="1">The sequence shown here is derived from an EMBL/GenBank/DDBJ whole genome shotgun (WGS) entry which is preliminary data.</text>
</comment>
<feature type="non-terminal residue" evidence="1">
    <location>
        <position position="84"/>
    </location>
</feature>
<keyword evidence="2" id="KW-1185">Reference proteome</keyword>
<gene>
    <name evidence="1" type="ORF">HAX54_030600</name>
</gene>
<accession>A0ABS8V7Y3</accession>
<reference evidence="1 2" key="1">
    <citation type="journal article" date="2021" name="BMC Genomics">
        <title>Datura genome reveals duplications of psychoactive alkaloid biosynthetic genes and high mutation rate following tissue culture.</title>
        <authorList>
            <person name="Rajewski A."/>
            <person name="Carter-House D."/>
            <person name="Stajich J."/>
            <person name="Litt A."/>
        </authorList>
    </citation>
    <scope>NUCLEOTIDE SEQUENCE [LARGE SCALE GENOMIC DNA]</scope>
    <source>
        <strain evidence="1">AR-01</strain>
    </source>
</reference>
<evidence type="ECO:0008006" key="3">
    <source>
        <dbReference type="Google" id="ProtNLM"/>
    </source>
</evidence>
<sequence length="84" mass="9251">MGNNWNSLCQACAAITMVKWVKPPIMQVKLNCDGSCIEEQFGGEGLVRDSLKYIVATSTSCHPDGNLVSAFREEECRDSPVVDR</sequence>
<name>A0ABS8V7Y3_DATST</name>
<dbReference type="EMBL" id="JACEIK010003847">
    <property type="protein sequence ID" value="MCD9643280.1"/>
    <property type="molecule type" value="Genomic_DNA"/>
</dbReference>
<protein>
    <recommendedName>
        <fullName evidence="3">RNase H type-1 domain-containing protein</fullName>
    </recommendedName>
</protein>